<evidence type="ECO:0000313" key="1">
    <source>
        <dbReference type="EMBL" id="KAJ8883833.1"/>
    </source>
</evidence>
<reference evidence="1 2" key="1">
    <citation type="submission" date="2023-02" db="EMBL/GenBank/DDBJ databases">
        <title>LHISI_Scaffold_Assembly.</title>
        <authorList>
            <person name="Stuart O.P."/>
            <person name="Cleave R."/>
            <person name="Magrath M.J.L."/>
            <person name="Mikheyev A.S."/>
        </authorList>
    </citation>
    <scope>NUCLEOTIDE SEQUENCE [LARGE SCALE GENOMIC DNA]</scope>
    <source>
        <strain evidence="1">Daus_M_001</strain>
        <tissue evidence="1">Leg muscle</tissue>
    </source>
</reference>
<comment type="caution">
    <text evidence="1">The sequence shown here is derived from an EMBL/GenBank/DDBJ whole genome shotgun (WGS) entry which is preliminary data.</text>
</comment>
<sequence length="69" mass="8081">MQKLKKTSLCQDHTRLKKPQRLCAYETEFCALAEPISYQNAMESENSAMWKLAINTELKSIEENNTWNE</sequence>
<name>A0ABQ9HHN6_9NEOP</name>
<organism evidence="1 2">
    <name type="scientific">Dryococelus australis</name>
    <dbReference type="NCBI Taxonomy" id="614101"/>
    <lineage>
        <taxon>Eukaryota</taxon>
        <taxon>Metazoa</taxon>
        <taxon>Ecdysozoa</taxon>
        <taxon>Arthropoda</taxon>
        <taxon>Hexapoda</taxon>
        <taxon>Insecta</taxon>
        <taxon>Pterygota</taxon>
        <taxon>Neoptera</taxon>
        <taxon>Polyneoptera</taxon>
        <taxon>Phasmatodea</taxon>
        <taxon>Verophasmatodea</taxon>
        <taxon>Anareolatae</taxon>
        <taxon>Phasmatidae</taxon>
        <taxon>Eurycanthinae</taxon>
        <taxon>Dryococelus</taxon>
    </lineage>
</organism>
<dbReference type="Proteomes" id="UP001159363">
    <property type="component" value="Chromosome 4"/>
</dbReference>
<dbReference type="EMBL" id="JARBHB010000005">
    <property type="protein sequence ID" value="KAJ8883833.1"/>
    <property type="molecule type" value="Genomic_DNA"/>
</dbReference>
<accession>A0ABQ9HHN6</accession>
<keyword evidence="2" id="KW-1185">Reference proteome</keyword>
<gene>
    <name evidence="1" type="ORF">PR048_015688</name>
</gene>
<proteinExistence type="predicted"/>
<evidence type="ECO:0000313" key="2">
    <source>
        <dbReference type="Proteomes" id="UP001159363"/>
    </source>
</evidence>
<protein>
    <submittedName>
        <fullName evidence="1">Uncharacterized protein</fullName>
    </submittedName>
</protein>